<keyword evidence="3" id="KW-0804">Transcription</keyword>
<dbReference type="PANTHER" id="PTHR44688:SF16">
    <property type="entry name" value="DNA-BINDING TRANSCRIPTIONAL ACTIVATOR DEVR_DOSR"/>
    <property type="match status" value="1"/>
</dbReference>
<sequence>MVLHRIIDTVRSAAGRVVYSCAVPHDVGAMRDGSHAGHDGRLTAVLDGLRSLVASDRTGSGELSPREVRAVLSESWSALADALAGDTEAAAILAALQTLAGREAALAQVRDRTRGLADALARLDAAPCAVDDLMELAPQLVTRLGFDRAIFSRIVDGVWVSHSVCVPDDPDWAAEINRVGQEQPQPLVRGLFETEIVRRREARVVTDVQHDARVHRPIADASRSNSYVAAPVLAGDRVVALLHADRYRQNRDTDDIDCEVLTAYANGLALAFSRARAAERLQAVSAALQAASRDCSDAAAGIGDYTLGSAAGDHGPAVPVRAVQRSVRALLTSREAEILEHMANGRTNAAIAAKLFIAEGTVKQHVKHILRKLGAENRVEAVSMLYRGDDV</sequence>
<proteinExistence type="predicted"/>
<comment type="caution">
    <text evidence="5">The sequence shown here is derived from an EMBL/GenBank/DDBJ whole genome shotgun (WGS) entry which is preliminary data.</text>
</comment>
<evidence type="ECO:0000256" key="1">
    <source>
        <dbReference type="ARBA" id="ARBA00023015"/>
    </source>
</evidence>
<dbReference type="AlphaFoldDB" id="A0A4R5XAX8"/>
<dbReference type="Pfam" id="PF00196">
    <property type="entry name" value="GerE"/>
    <property type="match status" value="1"/>
</dbReference>
<dbReference type="PANTHER" id="PTHR44688">
    <property type="entry name" value="DNA-BINDING TRANSCRIPTIONAL ACTIVATOR DEVR_DOSR"/>
    <property type="match status" value="1"/>
</dbReference>
<dbReference type="CDD" id="cd06170">
    <property type="entry name" value="LuxR_C_like"/>
    <property type="match status" value="1"/>
</dbReference>
<evidence type="ECO:0000256" key="2">
    <source>
        <dbReference type="ARBA" id="ARBA00023125"/>
    </source>
</evidence>
<dbReference type="PROSITE" id="PS50043">
    <property type="entry name" value="HTH_LUXR_2"/>
    <property type="match status" value="1"/>
</dbReference>
<dbReference type="InterPro" id="IPR000792">
    <property type="entry name" value="Tscrpt_reg_LuxR_C"/>
</dbReference>
<dbReference type="InterPro" id="IPR036388">
    <property type="entry name" value="WH-like_DNA-bd_sf"/>
</dbReference>
<evidence type="ECO:0000313" key="5">
    <source>
        <dbReference type="EMBL" id="TDL11757.1"/>
    </source>
</evidence>
<dbReference type="GO" id="GO:0003677">
    <property type="term" value="F:DNA binding"/>
    <property type="evidence" value="ECO:0007669"/>
    <property type="project" value="UniProtKB-KW"/>
</dbReference>
<dbReference type="InterPro" id="IPR016032">
    <property type="entry name" value="Sig_transdc_resp-reg_C-effctor"/>
</dbReference>
<feature type="domain" description="HTH luxR-type" evidence="4">
    <location>
        <begin position="324"/>
        <end position="389"/>
    </location>
</feature>
<protein>
    <submittedName>
        <fullName evidence="5">GAF domain-containing protein</fullName>
    </submittedName>
</protein>
<dbReference type="GO" id="GO:0006355">
    <property type="term" value="P:regulation of DNA-templated transcription"/>
    <property type="evidence" value="ECO:0007669"/>
    <property type="project" value="InterPro"/>
</dbReference>
<dbReference type="SMART" id="SM00421">
    <property type="entry name" value="HTH_LUXR"/>
    <property type="match status" value="1"/>
</dbReference>
<dbReference type="SMART" id="SM00065">
    <property type="entry name" value="GAF"/>
    <property type="match status" value="1"/>
</dbReference>
<dbReference type="InterPro" id="IPR029016">
    <property type="entry name" value="GAF-like_dom_sf"/>
</dbReference>
<dbReference type="Pfam" id="PF13185">
    <property type="entry name" value="GAF_2"/>
    <property type="match status" value="1"/>
</dbReference>
<dbReference type="PROSITE" id="PS00622">
    <property type="entry name" value="HTH_LUXR_1"/>
    <property type="match status" value="1"/>
</dbReference>
<dbReference type="SUPFAM" id="SSF55781">
    <property type="entry name" value="GAF domain-like"/>
    <property type="match status" value="1"/>
</dbReference>
<dbReference type="Proteomes" id="UP000294952">
    <property type="component" value="Unassembled WGS sequence"/>
</dbReference>
<dbReference type="EMBL" id="SDLP01000001">
    <property type="protein sequence ID" value="TDL11757.1"/>
    <property type="molecule type" value="Genomic_DNA"/>
</dbReference>
<dbReference type="Gene3D" id="3.30.450.40">
    <property type="match status" value="1"/>
</dbReference>
<evidence type="ECO:0000259" key="4">
    <source>
        <dbReference type="PROSITE" id="PS50043"/>
    </source>
</evidence>
<name>A0A4R5XAX8_9MYCO</name>
<evidence type="ECO:0000313" key="6">
    <source>
        <dbReference type="Proteomes" id="UP000294952"/>
    </source>
</evidence>
<keyword evidence="1" id="KW-0805">Transcription regulation</keyword>
<dbReference type="InterPro" id="IPR003018">
    <property type="entry name" value="GAF"/>
</dbReference>
<dbReference type="Gene3D" id="1.10.10.10">
    <property type="entry name" value="Winged helix-like DNA-binding domain superfamily/Winged helix DNA-binding domain"/>
    <property type="match status" value="1"/>
</dbReference>
<keyword evidence="2" id="KW-0238">DNA-binding</keyword>
<dbReference type="PRINTS" id="PR00038">
    <property type="entry name" value="HTHLUXR"/>
</dbReference>
<evidence type="ECO:0000256" key="3">
    <source>
        <dbReference type="ARBA" id="ARBA00023163"/>
    </source>
</evidence>
<accession>A0A4R5XAX8</accession>
<dbReference type="SUPFAM" id="SSF46894">
    <property type="entry name" value="C-terminal effector domain of the bipartite response regulators"/>
    <property type="match status" value="1"/>
</dbReference>
<reference evidence="5 6" key="1">
    <citation type="submission" date="2019-01" db="EMBL/GenBank/DDBJ databases">
        <title>High-quality-draft genome sequences of five non-tuberculosis mycobacteriaceae isolated from a nosocomial environment.</title>
        <authorList>
            <person name="Tiago I."/>
            <person name="Alarico S."/>
            <person name="Pereira S.G."/>
            <person name="Coelho C."/>
            <person name="Maranha A."/>
            <person name="Empadinhas N."/>
        </authorList>
    </citation>
    <scope>NUCLEOTIDE SEQUENCE [LARGE SCALE GENOMIC DNA]</scope>
    <source>
        <strain evidence="5 6">22DIII</strain>
    </source>
</reference>
<organism evidence="5 6">
    <name type="scientific">Mycolicibacterium obuense</name>
    <dbReference type="NCBI Taxonomy" id="1807"/>
    <lineage>
        <taxon>Bacteria</taxon>
        <taxon>Bacillati</taxon>
        <taxon>Actinomycetota</taxon>
        <taxon>Actinomycetes</taxon>
        <taxon>Mycobacteriales</taxon>
        <taxon>Mycobacteriaceae</taxon>
        <taxon>Mycolicibacterium</taxon>
    </lineage>
</organism>
<gene>
    <name evidence="5" type="ORF">EUA04_01815</name>
</gene>